<dbReference type="AlphaFoldDB" id="A0A4Q9LU55"/>
<proteinExistence type="predicted"/>
<sequence>MTEKKTYENEVSKLKTRITISKKFKDIIFERLYSASVSFTSKTISFLENDFMNFLLIDQNVEFSNNDLSLFSFSDYSATLIKEISKNDDTILQFFYCFFALFDIRKFVLYSSSVEFDKIYSILESIIKNLDEIIFYNQLIQNNMIICFMNNKMFRNIKHIHFIATKFQGERKFLTNIFPNLEIVSIIFLVNRQLEIEIIKNSDINAIIQVLKYKFVKDFDDNIYRLIGAGCTQKNNENSEFYITKNTRLSELDNLILFKNEIIKIFVCFKNSVTSEILNLFDSFTNLKNIEIHCKPIENCEKFLREFYIFKSINKILLRRYKIEKHIVQGILNLFNLRILIVEQCEFIHIEDNLIYSINNEIKDFDLIHNFQDENINILRFLNTLKKLESLIINSTNLSKILSKNEFKNFISNQNFKTLTLSSDECNFFEIPYSLSCRILKDFHFSGKFSSGTTNGLFSGMKITDLKQLSISYCYINQKDSLVLEQLNSLVYLDIDNCNFQNITVTELFCLEKEYVIQEMILIGVKIYINDIKFISKLKYLVDLTLNNCKFCDKSFLHLKGSCFYNLEYFFISYSNATEYDEGIDYLTEEFDKSILTITWDIYDWY</sequence>
<reference evidence="1 2" key="1">
    <citation type="submission" date="2017-12" db="EMBL/GenBank/DDBJ databases">
        <authorList>
            <person name="Pombert J.-F."/>
            <person name="Haag K.L."/>
            <person name="Ebert D."/>
        </authorList>
    </citation>
    <scope>NUCLEOTIDE SEQUENCE [LARGE SCALE GENOMIC DNA]</scope>
    <source>
        <strain evidence="1">IL-G-3</strain>
    </source>
</reference>
<dbReference type="SUPFAM" id="SSF52058">
    <property type="entry name" value="L domain-like"/>
    <property type="match status" value="1"/>
</dbReference>
<dbReference type="EMBL" id="PITK01000865">
    <property type="protein sequence ID" value="TBU12178.1"/>
    <property type="molecule type" value="Genomic_DNA"/>
</dbReference>
<organism evidence="1 2">
    <name type="scientific">Hamiltosporidium tvaerminnensis</name>
    <dbReference type="NCBI Taxonomy" id="1176355"/>
    <lineage>
        <taxon>Eukaryota</taxon>
        <taxon>Fungi</taxon>
        <taxon>Fungi incertae sedis</taxon>
        <taxon>Microsporidia</taxon>
        <taxon>Dubosqiidae</taxon>
        <taxon>Hamiltosporidium</taxon>
    </lineage>
</organism>
<evidence type="ECO:0000313" key="2">
    <source>
        <dbReference type="Proteomes" id="UP000292282"/>
    </source>
</evidence>
<dbReference type="Proteomes" id="UP000292282">
    <property type="component" value="Unassembled WGS sequence"/>
</dbReference>
<dbReference type="SUPFAM" id="SSF52047">
    <property type="entry name" value="RNI-like"/>
    <property type="match status" value="1"/>
</dbReference>
<dbReference type="Gene3D" id="3.80.10.10">
    <property type="entry name" value="Ribonuclease Inhibitor"/>
    <property type="match status" value="1"/>
</dbReference>
<dbReference type="InterPro" id="IPR032675">
    <property type="entry name" value="LRR_dom_sf"/>
</dbReference>
<name>A0A4Q9LU55_9MICR</name>
<comment type="caution">
    <text evidence="1">The sequence shown here is derived from an EMBL/GenBank/DDBJ whole genome shotgun (WGS) entry which is preliminary data.</text>
</comment>
<accession>A0A4Q9LU55</accession>
<evidence type="ECO:0000313" key="1">
    <source>
        <dbReference type="EMBL" id="TBU12178.1"/>
    </source>
</evidence>
<gene>
    <name evidence="1" type="ORF">CWI38_0865p0020</name>
</gene>
<keyword evidence="2" id="KW-1185">Reference proteome</keyword>
<protein>
    <submittedName>
        <fullName evidence="1">Uncharacterized protein</fullName>
    </submittedName>
</protein>
<dbReference type="VEuPathDB" id="MicrosporidiaDB:CWI38_0865p0020"/>
<dbReference type="OrthoDB" id="643377at2759"/>